<dbReference type="InterPro" id="IPR013424">
    <property type="entry name" value="Ice-binding_C"/>
</dbReference>
<proteinExistence type="predicted"/>
<dbReference type="OrthoDB" id="514320at2"/>
<dbReference type="EMBL" id="SJPP01000003">
    <property type="protein sequence ID" value="TWU06984.1"/>
    <property type="molecule type" value="Genomic_DNA"/>
</dbReference>
<sequence precursor="true">MFNKRLTHRSLMLTKLFAISVVLPSAAHAEFSQGFETDTSGWSDGGGAYGVITRVASGTGGITSADGGYHATVEQTTYGVYTAFDGYRSTWPGNWTTSVDIYLDIGWAAGEGFDYSVAANGSDGAHERDFIFHVTKDTSTGDLLVGASNNTNFDPREDLETLNHAVIGSSGWYTFEHSFQDVGGVLSVDLNLYDGGGLIWTETRSNPADLIPSIVGGNRYGWFTNVDIAGGIAVDNTALVPEPSNIAMLLGLSAFSLAGYGWRRKKQQAA</sequence>
<dbReference type="RefSeq" id="WP_146373817.1">
    <property type="nucleotide sequence ID" value="NZ_SJPP01000003.1"/>
</dbReference>
<accession>A0A5C6B8Y8</accession>
<keyword evidence="3" id="KW-1185">Reference proteome</keyword>
<feature type="chain" id="PRO_5022726580" evidence="1">
    <location>
        <begin position="30"/>
        <end position="270"/>
    </location>
</feature>
<organism evidence="2 3">
    <name type="scientific">Symmachiella macrocystis</name>
    <dbReference type="NCBI Taxonomy" id="2527985"/>
    <lineage>
        <taxon>Bacteria</taxon>
        <taxon>Pseudomonadati</taxon>
        <taxon>Planctomycetota</taxon>
        <taxon>Planctomycetia</taxon>
        <taxon>Planctomycetales</taxon>
        <taxon>Planctomycetaceae</taxon>
        <taxon>Symmachiella</taxon>
    </lineage>
</organism>
<protein>
    <submittedName>
        <fullName evidence="2">Uncharacterized protein</fullName>
    </submittedName>
</protein>
<name>A0A5C6B8Y8_9PLAN</name>
<evidence type="ECO:0000313" key="2">
    <source>
        <dbReference type="EMBL" id="TWU06984.1"/>
    </source>
</evidence>
<gene>
    <name evidence="2" type="ORF">CA54_53880</name>
</gene>
<comment type="caution">
    <text evidence="2">The sequence shown here is derived from an EMBL/GenBank/DDBJ whole genome shotgun (WGS) entry which is preliminary data.</text>
</comment>
<reference evidence="2 3" key="1">
    <citation type="submission" date="2019-02" db="EMBL/GenBank/DDBJ databases">
        <title>Deep-cultivation of Planctomycetes and their phenomic and genomic characterization uncovers novel biology.</title>
        <authorList>
            <person name="Wiegand S."/>
            <person name="Jogler M."/>
            <person name="Boedeker C."/>
            <person name="Pinto D."/>
            <person name="Vollmers J."/>
            <person name="Rivas-Marin E."/>
            <person name="Kohn T."/>
            <person name="Peeters S.H."/>
            <person name="Heuer A."/>
            <person name="Rast P."/>
            <person name="Oberbeckmann S."/>
            <person name="Bunk B."/>
            <person name="Jeske O."/>
            <person name="Meyerdierks A."/>
            <person name="Storesund J.E."/>
            <person name="Kallscheuer N."/>
            <person name="Luecker S."/>
            <person name="Lage O.M."/>
            <person name="Pohl T."/>
            <person name="Merkel B.J."/>
            <person name="Hornburger P."/>
            <person name="Mueller R.-W."/>
            <person name="Bruemmer F."/>
            <person name="Labrenz M."/>
            <person name="Spormann A.M."/>
            <person name="Op Den Camp H."/>
            <person name="Overmann J."/>
            <person name="Amann R."/>
            <person name="Jetten M.S.M."/>
            <person name="Mascher T."/>
            <person name="Medema M.H."/>
            <person name="Devos D.P."/>
            <person name="Kaster A.-K."/>
            <person name="Ovreas L."/>
            <person name="Rohde M."/>
            <person name="Galperin M.Y."/>
            <person name="Jogler C."/>
        </authorList>
    </citation>
    <scope>NUCLEOTIDE SEQUENCE [LARGE SCALE GENOMIC DNA]</scope>
    <source>
        <strain evidence="2 3">CA54</strain>
    </source>
</reference>
<keyword evidence="1" id="KW-0732">Signal</keyword>
<evidence type="ECO:0000313" key="3">
    <source>
        <dbReference type="Proteomes" id="UP000320735"/>
    </source>
</evidence>
<dbReference type="Proteomes" id="UP000320735">
    <property type="component" value="Unassembled WGS sequence"/>
</dbReference>
<dbReference type="AlphaFoldDB" id="A0A5C6B8Y8"/>
<evidence type="ECO:0000256" key="1">
    <source>
        <dbReference type="SAM" id="SignalP"/>
    </source>
</evidence>
<dbReference type="NCBIfam" id="TIGR02595">
    <property type="entry name" value="PEP_CTERM"/>
    <property type="match status" value="1"/>
</dbReference>
<feature type="signal peptide" evidence="1">
    <location>
        <begin position="1"/>
        <end position="29"/>
    </location>
</feature>